<accession>A0AA92U198</accession>
<dbReference type="Proteomes" id="UP000286077">
    <property type="component" value="Unassembled WGS sequence"/>
</dbReference>
<name>A0AA92U198_9BACT</name>
<gene>
    <name evidence="1" type="ORF">DWV60_13240</name>
</gene>
<dbReference type="RefSeq" id="WP_118141296.1">
    <property type="nucleotide sequence ID" value="NZ_QSAQ01000039.1"/>
</dbReference>
<dbReference type="AlphaFoldDB" id="A0AA92U198"/>
<dbReference type="EMBL" id="QSAQ01000039">
    <property type="protein sequence ID" value="RGW65449.1"/>
    <property type="molecule type" value="Genomic_DNA"/>
</dbReference>
<protein>
    <submittedName>
        <fullName evidence="1">Uncharacterized protein</fullName>
    </submittedName>
</protein>
<organism evidence="1 2">
    <name type="scientific">Segatella copri</name>
    <dbReference type="NCBI Taxonomy" id="165179"/>
    <lineage>
        <taxon>Bacteria</taxon>
        <taxon>Pseudomonadati</taxon>
        <taxon>Bacteroidota</taxon>
        <taxon>Bacteroidia</taxon>
        <taxon>Bacteroidales</taxon>
        <taxon>Prevotellaceae</taxon>
        <taxon>Segatella</taxon>
    </lineage>
</organism>
<proteinExistence type="predicted"/>
<evidence type="ECO:0000313" key="1">
    <source>
        <dbReference type="EMBL" id="RGW65449.1"/>
    </source>
</evidence>
<comment type="caution">
    <text evidence="1">The sequence shown here is derived from an EMBL/GenBank/DDBJ whole genome shotgun (WGS) entry which is preliminary data.</text>
</comment>
<sequence>MAKREIPLFIIDNTRNHKRGECDFLVCTDKDNGFIAKVDYLDGEMEEVGDDYRIGYPKRGVSCRIQIQQMIGKNSLMNEIRTLLKKGMDYFVKTVQKPIHVNAPTKDECATFLEMLIRMNKQALDEAGSDYDAHKVVENTIKMLQASADYLKENN</sequence>
<evidence type="ECO:0000313" key="2">
    <source>
        <dbReference type="Proteomes" id="UP000286077"/>
    </source>
</evidence>
<reference evidence="1 2" key="1">
    <citation type="submission" date="2018-08" db="EMBL/GenBank/DDBJ databases">
        <title>A genome reference for cultivated species of the human gut microbiota.</title>
        <authorList>
            <person name="Zou Y."/>
            <person name="Xue W."/>
            <person name="Luo G."/>
        </authorList>
    </citation>
    <scope>NUCLEOTIDE SEQUENCE [LARGE SCALE GENOMIC DNA]</scope>
    <source>
        <strain evidence="1 2">AF11-14</strain>
    </source>
</reference>